<feature type="region of interest" description="Disordered" evidence="1">
    <location>
        <begin position="271"/>
        <end position="402"/>
    </location>
</feature>
<keyword evidence="3" id="KW-1185">Reference proteome</keyword>
<accession>A0A1E3PD90</accession>
<dbReference type="EMBL" id="KV454415">
    <property type="protein sequence ID" value="ODQ63348.1"/>
    <property type="molecule type" value="Genomic_DNA"/>
</dbReference>
<evidence type="ECO:0000313" key="3">
    <source>
        <dbReference type="Proteomes" id="UP000095009"/>
    </source>
</evidence>
<feature type="region of interest" description="Disordered" evidence="1">
    <location>
        <begin position="239"/>
        <end position="259"/>
    </location>
</feature>
<dbReference type="AlphaFoldDB" id="A0A1E3PD90"/>
<feature type="compositionally biased region" description="Polar residues" evidence="1">
    <location>
        <begin position="311"/>
        <end position="321"/>
    </location>
</feature>
<feature type="region of interest" description="Disordered" evidence="1">
    <location>
        <begin position="1"/>
        <end position="161"/>
    </location>
</feature>
<evidence type="ECO:0000256" key="1">
    <source>
        <dbReference type="SAM" id="MobiDB-lite"/>
    </source>
</evidence>
<feature type="compositionally biased region" description="Basic and acidic residues" evidence="1">
    <location>
        <begin position="327"/>
        <end position="340"/>
    </location>
</feature>
<evidence type="ECO:0000313" key="2">
    <source>
        <dbReference type="EMBL" id="ODQ63348.1"/>
    </source>
</evidence>
<name>A0A1E3PD90_9ASCO</name>
<feature type="compositionally biased region" description="Basic and acidic residues" evidence="1">
    <location>
        <begin position="368"/>
        <end position="377"/>
    </location>
</feature>
<feature type="compositionally biased region" description="Basic and acidic residues" evidence="1">
    <location>
        <begin position="74"/>
        <end position="88"/>
    </location>
</feature>
<dbReference type="Proteomes" id="UP000095009">
    <property type="component" value="Unassembled WGS sequence"/>
</dbReference>
<protein>
    <submittedName>
        <fullName evidence="2">Uncharacterized protein</fullName>
    </submittedName>
</protein>
<feature type="compositionally biased region" description="Basic and acidic residues" evidence="1">
    <location>
        <begin position="102"/>
        <end position="132"/>
    </location>
</feature>
<feature type="compositionally biased region" description="Low complexity" evidence="1">
    <location>
        <begin position="133"/>
        <end position="155"/>
    </location>
</feature>
<feature type="compositionally biased region" description="Low complexity" evidence="1">
    <location>
        <begin position="9"/>
        <end position="22"/>
    </location>
</feature>
<gene>
    <name evidence="2" type="ORF">NADFUDRAFT_72111</name>
</gene>
<feature type="compositionally biased region" description="Basic and acidic residues" evidence="1">
    <location>
        <begin position="247"/>
        <end position="256"/>
    </location>
</feature>
<sequence>MPISSMYMPTPTAPTAAISASSDQYPHPPPSPSQTLKGSTESHGRLTEQSYGCSPPLLRSGSSFATGGGACTRRLIETEYAASDHESSSEDLLNTPVKVTKNSKDQQKLDNSAKSEKSEKSEKSVPGDKLKLELPSPSLSPTTSATTEPLSPTSPGMDFTGRRHTLADLKLSTYYSNLQHKLQATRDQLPTVASAHQAARQAARDIYGHFFGFSSRPCETFGNDHSRDYEQNELMQSCYDASPKSSSSDDIHKQKQELGLSPCTSLQNLTIKDSSTEPMALKPKAFPEANKTRFNPTNSAERGLVTPPSEADTSFFTSDPQSFPLRHNSEPDVDSLRDLKAQSSEIQPRINTGKSTNNHPEMNNPRRFSHESYKQDMYRSSMGGALGYGGQNNQLEKKPNDY</sequence>
<reference evidence="2 3" key="1">
    <citation type="journal article" date="2016" name="Proc. Natl. Acad. Sci. U.S.A.">
        <title>Comparative genomics of biotechnologically important yeasts.</title>
        <authorList>
            <person name="Riley R."/>
            <person name="Haridas S."/>
            <person name="Wolfe K.H."/>
            <person name="Lopes M.R."/>
            <person name="Hittinger C.T."/>
            <person name="Goeker M."/>
            <person name="Salamov A.A."/>
            <person name="Wisecaver J.H."/>
            <person name="Long T.M."/>
            <person name="Calvey C.H."/>
            <person name="Aerts A.L."/>
            <person name="Barry K.W."/>
            <person name="Choi C."/>
            <person name="Clum A."/>
            <person name="Coughlan A.Y."/>
            <person name="Deshpande S."/>
            <person name="Douglass A.P."/>
            <person name="Hanson S.J."/>
            <person name="Klenk H.-P."/>
            <person name="LaButti K.M."/>
            <person name="Lapidus A."/>
            <person name="Lindquist E.A."/>
            <person name="Lipzen A.M."/>
            <person name="Meier-Kolthoff J.P."/>
            <person name="Ohm R.A."/>
            <person name="Otillar R.P."/>
            <person name="Pangilinan J.L."/>
            <person name="Peng Y."/>
            <person name="Rokas A."/>
            <person name="Rosa C.A."/>
            <person name="Scheuner C."/>
            <person name="Sibirny A.A."/>
            <person name="Slot J.C."/>
            <person name="Stielow J.B."/>
            <person name="Sun H."/>
            <person name="Kurtzman C.P."/>
            <person name="Blackwell M."/>
            <person name="Grigoriev I.V."/>
            <person name="Jeffries T.W."/>
        </authorList>
    </citation>
    <scope>NUCLEOTIDE SEQUENCE [LARGE SCALE GENOMIC DNA]</scope>
    <source>
        <strain evidence="2 3">DSM 6958</strain>
    </source>
</reference>
<feature type="compositionally biased region" description="Polar residues" evidence="1">
    <location>
        <begin position="341"/>
        <end position="361"/>
    </location>
</feature>
<organism evidence="2 3">
    <name type="scientific">Nadsonia fulvescens var. elongata DSM 6958</name>
    <dbReference type="NCBI Taxonomy" id="857566"/>
    <lineage>
        <taxon>Eukaryota</taxon>
        <taxon>Fungi</taxon>
        <taxon>Dikarya</taxon>
        <taxon>Ascomycota</taxon>
        <taxon>Saccharomycotina</taxon>
        <taxon>Dipodascomycetes</taxon>
        <taxon>Dipodascales</taxon>
        <taxon>Dipodascales incertae sedis</taxon>
        <taxon>Nadsonia</taxon>
    </lineage>
</organism>
<proteinExistence type="predicted"/>